<dbReference type="PROSITE" id="PS00018">
    <property type="entry name" value="EF_HAND_1"/>
    <property type="match status" value="4"/>
</dbReference>
<feature type="domain" description="EF-hand" evidence="5">
    <location>
        <begin position="657"/>
        <end position="692"/>
    </location>
</feature>
<dbReference type="Gene3D" id="1.10.238.10">
    <property type="entry name" value="EF-hand"/>
    <property type="match status" value="2"/>
</dbReference>
<dbReference type="Pfam" id="PF13499">
    <property type="entry name" value="EF-hand_7"/>
    <property type="match status" value="2"/>
</dbReference>
<reference evidence="6" key="1">
    <citation type="submission" date="2021-01" db="EMBL/GenBank/DDBJ databases">
        <authorList>
            <person name="Corre E."/>
            <person name="Pelletier E."/>
            <person name="Niang G."/>
            <person name="Scheremetjew M."/>
            <person name="Finn R."/>
            <person name="Kale V."/>
            <person name="Holt S."/>
            <person name="Cochrane G."/>
            <person name="Meng A."/>
            <person name="Brown T."/>
            <person name="Cohen L."/>
        </authorList>
    </citation>
    <scope>NUCLEOTIDE SEQUENCE</scope>
    <source>
        <strain evidence="6">CCMP3278</strain>
    </source>
</reference>
<evidence type="ECO:0000256" key="2">
    <source>
        <dbReference type="ARBA" id="ARBA00022837"/>
    </source>
</evidence>
<evidence type="ECO:0000256" key="1">
    <source>
        <dbReference type="ARBA" id="ARBA00022737"/>
    </source>
</evidence>
<feature type="domain" description="EF-hand" evidence="5">
    <location>
        <begin position="579"/>
        <end position="614"/>
    </location>
</feature>
<evidence type="ECO:0000313" key="6">
    <source>
        <dbReference type="EMBL" id="CAD8820302.1"/>
    </source>
</evidence>
<feature type="transmembrane region" description="Helical" evidence="4">
    <location>
        <begin position="179"/>
        <end position="199"/>
    </location>
</feature>
<proteinExistence type="predicted"/>
<feature type="transmembrane region" description="Helical" evidence="4">
    <location>
        <begin position="95"/>
        <end position="115"/>
    </location>
</feature>
<dbReference type="PANTHER" id="PTHR23050">
    <property type="entry name" value="CALCIUM BINDING PROTEIN"/>
    <property type="match status" value="1"/>
</dbReference>
<dbReference type="FunFam" id="1.10.238.10:FF:000178">
    <property type="entry name" value="Calmodulin-2 A"/>
    <property type="match status" value="1"/>
</dbReference>
<feature type="transmembrane region" description="Helical" evidence="4">
    <location>
        <begin position="7"/>
        <end position="26"/>
    </location>
</feature>
<protein>
    <recommendedName>
        <fullName evidence="5">EF-hand domain-containing protein</fullName>
    </recommendedName>
</protein>
<keyword evidence="4" id="KW-1133">Transmembrane helix</keyword>
<keyword evidence="1" id="KW-0677">Repeat</keyword>
<feature type="transmembrane region" description="Helical" evidence="4">
    <location>
        <begin position="352"/>
        <end position="369"/>
    </location>
</feature>
<feature type="transmembrane region" description="Helical" evidence="4">
    <location>
        <begin position="136"/>
        <end position="159"/>
    </location>
</feature>
<feature type="region of interest" description="Disordered" evidence="3">
    <location>
        <begin position="560"/>
        <end position="581"/>
    </location>
</feature>
<dbReference type="GO" id="GO:0043226">
    <property type="term" value="C:organelle"/>
    <property type="evidence" value="ECO:0007669"/>
    <property type="project" value="UniProtKB-ARBA"/>
</dbReference>
<feature type="domain" description="EF-hand" evidence="5">
    <location>
        <begin position="616"/>
        <end position="651"/>
    </location>
</feature>
<dbReference type="GO" id="GO:0005509">
    <property type="term" value="F:calcium ion binding"/>
    <property type="evidence" value="ECO:0007669"/>
    <property type="project" value="InterPro"/>
</dbReference>
<keyword evidence="4" id="KW-0472">Membrane</keyword>
<dbReference type="InterPro" id="IPR011992">
    <property type="entry name" value="EF-hand-dom_pair"/>
</dbReference>
<feature type="domain" description="EF-hand" evidence="5">
    <location>
        <begin position="694"/>
        <end position="729"/>
    </location>
</feature>
<dbReference type="AlphaFoldDB" id="A0A7S1ES05"/>
<dbReference type="SUPFAM" id="SSF47473">
    <property type="entry name" value="EF-hand"/>
    <property type="match status" value="1"/>
</dbReference>
<dbReference type="InterPro" id="IPR018247">
    <property type="entry name" value="EF_Hand_1_Ca_BS"/>
</dbReference>
<feature type="transmembrane region" description="Helical" evidence="4">
    <location>
        <begin position="460"/>
        <end position="479"/>
    </location>
</feature>
<dbReference type="EMBL" id="HBFP01006577">
    <property type="protein sequence ID" value="CAD8820302.1"/>
    <property type="molecule type" value="Transcribed_RNA"/>
</dbReference>
<keyword evidence="2" id="KW-0106">Calcium</keyword>
<gene>
    <name evidence="6" type="ORF">TOLI1172_LOCUS4694</name>
</gene>
<feature type="transmembrane region" description="Helical" evidence="4">
    <location>
        <begin position="326"/>
        <end position="346"/>
    </location>
</feature>
<evidence type="ECO:0000256" key="4">
    <source>
        <dbReference type="SAM" id="Phobius"/>
    </source>
</evidence>
<accession>A0A7S1ES05</accession>
<evidence type="ECO:0000256" key="3">
    <source>
        <dbReference type="SAM" id="MobiDB-lite"/>
    </source>
</evidence>
<dbReference type="CDD" id="cd00051">
    <property type="entry name" value="EFh"/>
    <property type="match status" value="2"/>
</dbReference>
<organism evidence="6">
    <name type="scientific">Timspurckia oligopyrenoides</name>
    <dbReference type="NCBI Taxonomy" id="708627"/>
    <lineage>
        <taxon>Eukaryota</taxon>
        <taxon>Rhodophyta</taxon>
        <taxon>Bangiophyceae</taxon>
        <taxon>Porphyridiales</taxon>
        <taxon>Porphyridiaceae</taxon>
        <taxon>Timspurckia</taxon>
    </lineage>
</organism>
<dbReference type="PROSITE" id="PS50222">
    <property type="entry name" value="EF_HAND_2"/>
    <property type="match status" value="4"/>
</dbReference>
<evidence type="ECO:0000259" key="5">
    <source>
        <dbReference type="PROSITE" id="PS50222"/>
    </source>
</evidence>
<dbReference type="SMART" id="SM00054">
    <property type="entry name" value="EFh"/>
    <property type="match status" value="4"/>
</dbReference>
<feature type="transmembrane region" description="Helical" evidence="4">
    <location>
        <begin position="485"/>
        <end position="512"/>
    </location>
</feature>
<keyword evidence="4" id="KW-0812">Transmembrane</keyword>
<dbReference type="InterPro" id="IPR050145">
    <property type="entry name" value="Centrin_CML-like"/>
</dbReference>
<dbReference type="InterPro" id="IPR002048">
    <property type="entry name" value="EF_hand_dom"/>
</dbReference>
<name>A0A7S1ES05_9RHOD</name>
<sequence length="730" mass="81643">MMGKTSILTSLVLSSLIVVPCVFFLFHSTSFETGFQIKKPTQGDLIEVSNDIILTDHNTVVDSEHANLNLSHGGKATKEIEELEEEEEEEVAQGWAAFCVLVIVTCLIFVTIFFEHLKHNLEHSVDEELKPVLEHLFGELTVLGFIGLSVFAVSKVGILSTLSVTFFGEDEFLQELTEVIHMVLFFGMILFLFQVVVLLRFAAVAKREWTEYEKPVLNATDDLSARNSVKEEAEELGSILLRSSSEPFFSLARWIKLRRQTLKVEFLSLREAFIRDETKPKDSLGTLEERVQYPPSLKHNRRTFELGHYFSLRLDELISELVEVPASTWFILLAAFVPLTILSVILGPMGGIVLFIFLFYSAVVVLYVIHRKLRNIITQLTPQIHFHHAHNLAFGTRAERDQLLFAEPNRLPHPPYLWQAQTAVRAAANHRHADETPHDSLFWEGAHGPHLLLTCLRSSFLLIAFYIGVFIVVLIPSAVDETGVLPILIAVALTSFAMFAAYLIGTIVLRDLVIATSVEMHKSPKHLLITLRALRTARLLRLLSMLHTMYAFARTKDQLQQSSGGGTSEPPRAVAPTAAESKKNEDLFKVLDRDGSGKISTEELERVFSEIFSGIVEKSAITALISSLDSDKSGFVELEELNQWLSQHDGGRAHTESPHELVEGLFSILDKDGSGTISVAELTAVIDLIDPGSMTPADMVELFNDMDANSDGVLGKHEFHQVVVKHLEMF</sequence>